<sequence length="167" mass="17570">MTASEHLLVEPGTLRQVMGRVPTGVMVVTTATATGQAARTANSFGSVSLDPPLVSVCFGATSPFVTALRESGRWGVSVLAADQQDLSRHFAHGPRTLDGIAHHLGPHTDAALLDDAVATMECHSLTMQPAGDHVLVLAEVVSLAVHRDTPPLIFYRGGYHQVGPTTD</sequence>
<dbReference type="Gene3D" id="2.30.110.10">
    <property type="entry name" value="Electron Transport, Fmn-binding Protein, Chain A"/>
    <property type="match status" value="1"/>
</dbReference>
<dbReference type="AlphaFoldDB" id="A0A1H0R7G2"/>
<dbReference type="GO" id="GO:0010181">
    <property type="term" value="F:FMN binding"/>
    <property type="evidence" value="ECO:0007669"/>
    <property type="project" value="InterPro"/>
</dbReference>
<gene>
    <name evidence="4" type="ORF">SAMN05192558_107316</name>
</gene>
<dbReference type="SUPFAM" id="SSF50475">
    <property type="entry name" value="FMN-binding split barrel"/>
    <property type="match status" value="1"/>
</dbReference>
<dbReference type="PANTHER" id="PTHR30466:SF11">
    <property type="entry name" value="FLAVIN-DEPENDENT MONOOXYGENASE, REDUCTASE SUBUNIT HSAB"/>
    <property type="match status" value="1"/>
</dbReference>
<dbReference type="Proteomes" id="UP000199651">
    <property type="component" value="Unassembled WGS sequence"/>
</dbReference>
<evidence type="ECO:0000256" key="1">
    <source>
        <dbReference type="ARBA" id="ARBA00008898"/>
    </source>
</evidence>
<evidence type="ECO:0000313" key="4">
    <source>
        <dbReference type="EMBL" id="SDP24908.1"/>
    </source>
</evidence>
<comment type="similarity">
    <text evidence="1">Belongs to the non-flavoprotein flavin reductase family.</text>
</comment>
<feature type="domain" description="Flavin reductase like" evidence="3">
    <location>
        <begin position="18"/>
        <end position="161"/>
    </location>
</feature>
<dbReference type="PANTHER" id="PTHR30466">
    <property type="entry name" value="FLAVIN REDUCTASE"/>
    <property type="match status" value="1"/>
</dbReference>
<keyword evidence="5" id="KW-1185">Reference proteome</keyword>
<dbReference type="OrthoDB" id="9792858at2"/>
<keyword evidence="2" id="KW-0560">Oxidoreductase</keyword>
<organism evidence="4 5">
    <name type="scientific">Actinokineospora alba</name>
    <dbReference type="NCBI Taxonomy" id="504798"/>
    <lineage>
        <taxon>Bacteria</taxon>
        <taxon>Bacillati</taxon>
        <taxon>Actinomycetota</taxon>
        <taxon>Actinomycetes</taxon>
        <taxon>Pseudonocardiales</taxon>
        <taxon>Pseudonocardiaceae</taxon>
        <taxon>Actinokineospora</taxon>
    </lineage>
</organism>
<dbReference type="EMBL" id="FNJB01000007">
    <property type="protein sequence ID" value="SDP24908.1"/>
    <property type="molecule type" value="Genomic_DNA"/>
</dbReference>
<dbReference type="InterPro" id="IPR002563">
    <property type="entry name" value="Flavin_Rdtase-like_dom"/>
</dbReference>
<dbReference type="RefSeq" id="WP_091378025.1">
    <property type="nucleotide sequence ID" value="NZ_FNDV01000004.1"/>
</dbReference>
<dbReference type="STRING" id="504798.SAMN05421871_104315"/>
<dbReference type="InterPro" id="IPR012349">
    <property type="entry name" value="Split_barrel_FMN-bd"/>
</dbReference>
<name>A0A1H0R7G2_9PSEU</name>
<evidence type="ECO:0000259" key="3">
    <source>
        <dbReference type="SMART" id="SM00903"/>
    </source>
</evidence>
<evidence type="ECO:0000313" key="5">
    <source>
        <dbReference type="Proteomes" id="UP000199651"/>
    </source>
</evidence>
<dbReference type="SMART" id="SM00903">
    <property type="entry name" value="Flavin_Reduct"/>
    <property type="match status" value="1"/>
</dbReference>
<evidence type="ECO:0000256" key="2">
    <source>
        <dbReference type="ARBA" id="ARBA00023002"/>
    </source>
</evidence>
<protein>
    <submittedName>
        <fullName evidence="4">NADH-FMN oxidoreductase RutF, flavin reductase (DIM6/NTAB) family</fullName>
    </submittedName>
</protein>
<accession>A0A1H0R7G2</accession>
<dbReference type="InterPro" id="IPR050268">
    <property type="entry name" value="NADH-dep_flavin_reductase"/>
</dbReference>
<dbReference type="GO" id="GO:0042602">
    <property type="term" value="F:riboflavin reductase (NADPH) activity"/>
    <property type="evidence" value="ECO:0007669"/>
    <property type="project" value="TreeGrafter"/>
</dbReference>
<dbReference type="Pfam" id="PF01613">
    <property type="entry name" value="Flavin_Reduct"/>
    <property type="match status" value="1"/>
</dbReference>
<reference evidence="5" key="1">
    <citation type="submission" date="2016-10" db="EMBL/GenBank/DDBJ databases">
        <authorList>
            <person name="Varghese N."/>
            <person name="Submissions S."/>
        </authorList>
    </citation>
    <scope>NUCLEOTIDE SEQUENCE [LARGE SCALE GENOMIC DNA]</scope>
    <source>
        <strain evidence="5">IBRC-M 10655</strain>
    </source>
</reference>
<proteinExistence type="inferred from homology"/>